<proteinExistence type="predicted"/>
<evidence type="ECO:0000313" key="1">
    <source>
        <dbReference type="EMBL" id="TDR39695.1"/>
    </source>
</evidence>
<dbReference type="RefSeq" id="WP_133820694.1">
    <property type="nucleotide sequence ID" value="NZ_SNZH01000015.1"/>
</dbReference>
<name>A0A4R6YPN2_9GAMM</name>
<comment type="caution">
    <text evidence="1">The sequence shown here is derived from an EMBL/GenBank/DDBJ whole genome shotgun (WGS) entry which is preliminary data.</text>
</comment>
<accession>A0A4R6YPN2</accession>
<dbReference type="OrthoDB" id="6402880at2"/>
<dbReference type="AlphaFoldDB" id="A0A4R6YPN2"/>
<organism evidence="1 2">
    <name type="scientific">Tahibacter aquaticus</name>
    <dbReference type="NCBI Taxonomy" id="520092"/>
    <lineage>
        <taxon>Bacteria</taxon>
        <taxon>Pseudomonadati</taxon>
        <taxon>Pseudomonadota</taxon>
        <taxon>Gammaproteobacteria</taxon>
        <taxon>Lysobacterales</taxon>
        <taxon>Rhodanobacteraceae</taxon>
        <taxon>Tahibacter</taxon>
    </lineage>
</organism>
<dbReference type="Proteomes" id="UP000295293">
    <property type="component" value="Unassembled WGS sequence"/>
</dbReference>
<keyword evidence="2" id="KW-1185">Reference proteome</keyword>
<sequence>MDERIARLKTPQDAHNLAANAKRLGRPDLEAEALQRASELKAAEEGYISPAQQAIALALYAYEDEQSRLKGRTFRANRTRQMLERHGVLAAAERMVLTRKPSTGYEVLEEAGLQELSFESIIDRFPTEFSPIAVEAARARLEGKPLPRAVRQFDSPASTAVDKPDELFPVSSAVLDDEARIFVQGCVNPSSWFQTGWLPDYRKAVATIARAMKDNRPEDAFVAVWRTQENSISSGGQGMLSYETVDRMREELIQVIRDIHMDGSPANFDRTVERFEGWKTEGRIEKVPRLLIARAFAGVHPVLYHTTVDGGRHTRALDWFVQHTGFVMPRSDSWAARARALTMHLDRAGIFDDDLARNMFPWFVIEQLNARILPPSVPPGHRPRAAQAVAHLPEATRILVLRHNILLSALFESLVSEFGRARVWTEFATGTGGFADAVALRPDGRWQVYEIKIADTAAEVVRQAMGQLLEYGFRTGGLEPLKLVAVGEPALDGITDRFLTRLRSEFNLDIDYLQIDVPALA</sequence>
<protein>
    <submittedName>
        <fullName evidence="1">Uncharacterized protein</fullName>
    </submittedName>
</protein>
<reference evidence="1 2" key="1">
    <citation type="submission" date="2019-03" db="EMBL/GenBank/DDBJ databases">
        <title>Genomic Encyclopedia of Type Strains, Phase IV (KMG-IV): sequencing the most valuable type-strain genomes for metagenomic binning, comparative biology and taxonomic classification.</title>
        <authorList>
            <person name="Goeker M."/>
        </authorList>
    </citation>
    <scope>NUCLEOTIDE SEQUENCE [LARGE SCALE GENOMIC DNA]</scope>
    <source>
        <strain evidence="1 2">DSM 21667</strain>
    </source>
</reference>
<evidence type="ECO:0000313" key="2">
    <source>
        <dbReference type="Proteomes" id="UP000295293"/>
    </source>
</evidence>
<dbReference type="EMBL" id="SNZH01000015">
    <property type="protein sequence ID" value="TDR39695.1"/>
    <property type="molecule type" value="Genomic_DNA"/>
</dbReference>
<gene>
    <name evidence="1" type="ORF">DFR29_11583</name>
</gene>